<evidence type="ECO:0000259" key="14">
    <source>
        <dbReference type="PROSITE" id="PS51352"/>
    </source>
</evidence>
<evidence type="ECO:0000256" key="3">
    <source>
        <dbReference type="ARBA" id="ARBA00013017"/>
    </source>
</evidence>
<evidence type="ECO:0000256" key="6">
    <source>
        <dbReference type="ARBA" id="ARBA00023002"/>
    </source>
</evidence>
<dbReference type="InterPro" id="IPR000866">
    <property type="entry name" value="AhpC/TSA"/>
</dbReference>
<dbReference type="Proteomes" id="UP000268094">
    <property type="component" value="Unassembled WGS sequence"/>
</dbReference>
<dbReference type="EMBL" id="RAVZ01000247">
    <property type="protein sequence ID" value="RKG79283.1"/>
    <property type="molecule type" value="Genomic_DNA"/>
</dbReference>
<keyword evidence="7" id="KW-1015">Disulfide bond</keyword>
<reference evidence="16" key="1">
    <citation type="submission" date="2018-09" db="EMBL/GenBank/DDBJ databases">
        <authorList>
            <person name="Livingstone P.G."/>
            <person name="Whitworth D.E."/>
        </authorList>
    </citation>
    <scope>NUCLEOTIDE SEQUENCE [LARGE SCALE GENOMIC DNA]</scope>
    <source>
        <strain evidence="16">CA054A</strain>
    </source>
</reference>
<evidence type="ECO:0000256" key="7">
    <source>
        <dbReference type="ARBA" id="ARBA00023157"/>
    </source>
</evidence>
<dbReference type="InterPro" id="IPR013766">
    <property type="entry name" value="Thioredoxin_domain"/>
</dbReference>
<keyword evidence="16" id="KW-1185">Reference proteome</keyword>
<keyword evidence="4" id="KW-0575">Peroxidase</keyword>
<evidence type="ECO:0000256" key="9">
    <source>
        <dbReference type="ARBA" id="ARBA00032824"/>
    </source>
</evidence>
<dbReference type="GO" id="GO:0005737">
    <property type="term" value="C:cytoplasm"/>
    <property type="evidence" value="ECO:0007669"/>
    <property type="project" value="TreeGrafter"/>
</dbReference>
<feature type="active site" description="Cysteine sulfenic acid (-SOH) intermediate; for peroxidase activity" evidence="13">
    <location>
        <position position="44"/>
    </location>
</feature>
<dbReference type="InterPro" id="IPR024706">
    <property type="entry name" value="Peroxiredoxin_AhpC-typ"/>
</dbReference>
<evidence type="ECO:0000256" key="8">
    <source>
        <dbReference type="ARBA" id="ARBA00023284"/>
    </source>
</evidence>
<keyword evidence="5" id="KW-0049">Antioxidant</keyword>
<evidence type="ECO:0000256" key="12">
    <source>
        <dbReference type="ARBA" id="ARBA00049091"/>
    </source>
</evidence>
<dbReference type="PANTHER" id="PTHR42801">
    <property type="entry name" value="THIOREDOXIN-DEPENDENT PEROXIDE REDUCTASE"/>
    <property type="match status" value="1"/>
</dbReference>
<dbReference type="InterPro" id="IPR050924">
    <property type="entry name" value="Peroxiredoxin_BCP/PrxQ"/>
</dbReference>
<dbReference type="CDD" id="cd03017">
    <property type="entry name" value="PRX_BCP"/>
    <property type="match status" value="1"/>
</dbReference>
<gene>
    <name evidence="15" type="ORF">D7V88_28915</name>
</gene>
<dbReference type="PIRSF" id="PIRSF000239">
    <property type="entry name" value="AHPC"/>
    <property type="match status" value="1"/>
</dbReference>
<protein>
    <recommendedName>
        <fullName evidence="3">thioredoxin-dependent peroxiredoxin</fullName>
        <ecNumber evidence="3">1.11.1.24</ecNumber>
    </recommendedName>
    <alternativeName>
        <fullName evidence="9">Thioredoxin peroxidase</fullName>
    </alternativeName>
    <alternativeName>
        <fullName evidence="11">Thioredoxin-dependent peroxiredoxin Bcp</fullName>
    </alternativeName>
</protein>
<organism evidence="15 16">
    <name type="scientific">Corallococcus terminator</name>
    <dbReference type="NCBI Taxonomy" id="2316733"/>
    <lineage>
        <taxon>Bacteria</taxon>
        <taxon>Pseudomonadati</taxon>
        <taxon>Myxococcota</taxon>
        <taxon>Myxococcia</taxon>
        <taxon>Myxococcales</taxon>
        <taxon>Cystobacterineae</taxon>
        <taxon>Myxococcaceae</taxon>
        <taxon>Corallococcus</taxon>
    </lineage>
</organism>
<dbReference type="Pfam" id="PF00578">
    <property type="entry name" value="AhpC-TSA"/>
    <property type="match status" value="1"/>
</dbReference>
<proteinExistence type="inferred from homology"/>
<keyword evidence="8" id="KW-0676">Redox-active center</keyword>
<dbReference type="GO" id="GO:0034599">
    <property type="term" value="P:cellular response to oxidative stress"/>
    <property type="evidence" value="ECO:0007669"/>
    <property type="project" value="TreeGrafter"/>
</dbReference>
<evidence type="ECO:0000256" key="13">
    <source>
        <dbReference type="PIRSR" id="PIRSR000239-1"/>
    </source>
</evidence>
<dbReference type="GO" id="GO:0008379">
    <property type="term" value="F:thioredoxin peroxidase activity"/>
    <property type="evidence" value="ECO:0007669"/>
    <property type="project" value="TreeGrafter"/>
</dbReference>
<evidence type="ECO:0000313" key="15">
    <source>
        <dbReference type="EMBL" id="RKG79283.1"/>
    </source>
</evidence>
<dbReference type="RefSeq" id="WP_120543847.1">
    <property type="nucleotide sequence ID" value="NZ_RAVZ01000247.1"/>
</dbReference>
<comment type="function">
    <text evidence="1">Thiol-specific peroxidase that catalyzes the reduction of hydrogen peroxide and organic hydroperoxides to water and alcohols, respectively. Plays a role in cell protection against oxidative stress by detoxifying peroxides and as sensor of hydrogen peroxide-mediated signaling events.</text>
</comment>
<evidence type="ECO:0000313" key="16">
    <source>
        <dbReference type="Proteomes" id="UP000268094"/>
    </source>
</evidence>
<feature type="domain" description="Thioredoxin" evidence="14">
    <location>
        <begin position="2"/>
        <end position="150"/>
    </location>
</feature>
<comment type="catalytic activity">
    <reaction evidence="12">
        <text>a hydroperoxide + [thioredoxin]-dithiol = an alcohol + [thioredoxin]-disulfide + H2O</text>
        <dbReference type="Rhea" id="RHEA:62620"/>
        <dbReference type="Rhea" id="RHEA-COMP:10698"/>
        <dbReference type="Rhea" id="RHEA-COMP:10700"/>
        <dbReference type="ChEBI" id="CHEBI:15377"/>
        <dbReference type="ChEBI" id="CHEBI:29950"/>
        <dbReference type="ChEBI" id="CHEBI:30879"/>
        <dbReference type="ChEBI" id="CHEBI:35924"/>
        <dbReference type="ChEBI" id="CHEBI:50058"/>
        <dbReference type="EC" id="1.11.1.24"/>
    </reaction>
</comment>
<accession>A0A3A8IPI8</accession>
<dbReference type="EC" id="1.11.1.24" evidence="3"/>
<keyword evidence="6" id="KW-0560">Oxidoreductase</keyword>
<dbReference type="PANTHER" id="PTHR42801:SF4">
    <property type="entry name" value="AHPC_TSA FAMILY PROTEIN"/>
    <property type="match status" value="1"/>
</dbReference>
<dbReference type="InterPro" id="IPR036249">
    <property type="entry name" value="Thioredoxin-like_sf"/>
</dbReference>
<evidence type="ECO:0000256" key="1">
    <source>
        <dbReference type="ARBA" id="ARBA00003330"/>
    </source>
</evidence>
<dbReference type="SUPFAM" id="SSF52833">
    <property type="entry name" value="Thioredoxin-like"/>
    <property type="match status" value="1"/>
</dbReference>
<comment type="subunit">
    <text evidence="2">Monomer.</text>
</comment>
<sequence length="159" mass="17740">MISVGDLAPDFVATDCHGQDVRLSGLRGRRVVLFFFPRAFTVGCTIENRAFRDNHERIRELGAELVGVSVDTLTTQCDFAEQEGIHFALLGDDERRISRAWGVLWPLLNVDRRVTFIIGADGTVEHVIQHEVRVYRHLDDVLKYLQTHPAAPGGTSASA</sequence>
<name>A0A3A8IPI8_9BACT</name>
<dbReference type="PROSITE" id="PS51352">
    <property type="entry name" value="THIOREDOXIN_2"/>
    <property type="match status" value="1"/>
</dbReference>
<evidence type="ECO:0000256" key="11">
    <source>
        <dbReference type="ARBA" id="ARBA00042639"/>
    </source>
</evidence>
<evidence type="ECO:0000256" key="2">
    <source>
        <dbReference type="ARBA" id="ARBA00011245"/>
    </source>
</evidence>
<evidence type="ECO:0000256" key="5">
    <source>
        <dbReference type="ARBA" id="ARBA00022862"/>
    </source>
</evidence>
<dbReference type="Gene3D" id="3.40.30.10">
    <property type="entry name" value="Glutaredoxin"/>
    <property type="match status" value="1"/>
</dbReference>
<dbReference type="GO" id="GO:0045454">
    <property type="term" value="P:cell redox homeostasis"/>
    <property type="evidence" value="ECO:0007669"/>
    <property type="project" value="TreeGrafter"/>
</dbReference>
<comment type="caution">
    <text evidence="15">The sequence shown here is derived from an EMBL/GenBank/DDBJ whole genome shotgun (WGS) entry which is preliminary data.</text>
</comment>
<evidence type="ECO:0000256" key="4">
    <source>
        <dbReference type="ARBA" id="ARBA00022559"/>
    </source>
</evidence>
<dbReference type="OrthoDB" id="69195at2"/>
<comment type="similarity">
    <text evidence="10">Belongs to the peroxiredoxin family. BCP/PrxQ subfamily.</text>
</comment>
<evidence type="ECO:0000256" key="10">
    <source>
        <dbReference type="ARBA" id="ARBA00038489"/>
    </source>
</evidence>
<dbReference type="AlphaFoldDB" id="A0A3A8IPI8"/>